<dbReference type="GO" id="GO:0031965">
    <property type="term" value="C:nuclear membrane"/>
    <property type="evidence" value="ECO:0007669"/>
    <property type="project" value="TreeGrafter"/>
</dbReference>
<feature type="region of interest" description="Disordered" evidence="4">
    <location>
        <begin position="1"/>
        <end position="74"/>
    </location>
</feature>
<protein>
    <recommendedName>
        <fullName evidence="3">Tethering factor for nuclear proteasome STS1</fullName>
    </recommendedName>
</protein>
<gene>
    <name evidence="5" type="ORF">PHLCEN_2v8775</name>
</gene>
<sequence>MSNQPPQVRIMKRRHEAEDDEAGTKNVDEAMDRSPTPERPKRGAPKRARTTPTLPSSSKDGKGGKDGKDTTNEGSDVDVGVLLASLPQEALLPILTSLITLQPSLKSSVLSLIPRPTVEAAMQAIAKSSRRLLDAFPYSNGNGSQNSRFSLVNSSIHGLGAGRSNGFSGAGFGFARPSPSFGSMSQSEVHHTTGMRDEYILSRLRPHIQEFVSACFSYLPYFSYINNSSLSTVASPVTASSAESHASALQSQHSDKSHPSETYQFLHALLSHIISQPPLTRSSLVPILLPRLSQEWKAWVERVDQTVNREGGMFGEETVRSWERGLDDFAQAKGDGLEIMQEVRDRWVSRVGWLVGRQPMEEL</sequence>
<reference evidence="5 6" key="1">
    <citation type="submission" date="2018-02" db="EMBL/GenBank/DDBJ databases">
        <title>Genome sequence of the basidiomycete white-rot fungus Phlebia centrifuga.</title>
        <authorList>
            <person name="Granchi Z."/>
            <person name="Peng M."/>
            <person name="de Vries R.P."/>
            <person name="Hilden K."/>
            <person name="Makela M.R."/>
            <person name="Grigoriev I."/>
            <person name="Riley R."/>
        </authorList>
    </citation>
    <scope>NUCLEOTIDE SEQUENCE [LARGE SCALE GENOMIC DNA]</scope>
    <source>
        <strain evidence="5 6">FBCC195</strain>
    </source>
</reference>
<dbReference type="PANTHER" id="PTHR28032">
    <property type="entry name" value="FI02826P"/>
    <property type="match status" value="1"/>
</dbReference>
<dbReference type="OrthoDB" id="10061064at2759"/>
<dbReference type="GO" id="GO:0015031">
    <property type="term" value="P:protein transport"/>
    <property type="evidence" value="ECO:0007669"/>
    <property type="project" value="UniProtKB-UniRule"/>
</dbReference>
<keyword evidence="6" id="KW-1185">Reference proteome</keyword>
<comment type="caution">
    <text evidence="5">The sequence shown here is derived from an EMBL/GenBank/DDBJ whole genome shotgun (WGS) entry which is preliminary data.</text>
</comment>
<evidence type="ECO:0000256" key="1">
    <source>
        <dbReference type="ARBA" id="ARBA00006199"/>
    </source>
</evidence>
<dbReference type="AlphaFoldDB" id="A0A2R6NSF7"/>
<dbReference type="EMBL" id="MLYV02000872">
    <property type="protein sequence ID" value="PSR75861.1"/>
    <property type="molecule type" value="Genomic_DNA"/>
</dbReference>
<dbReference type="Gene3D" id="1.20.58.1590">
    <property type="entry name" value="Tethering factor for nuclear proteasome Cut8/Sts1"/>
    <property type="match status" value="1"/>
</dbReference>
<keyword evidence="3" id="KW-0963">Cytoplasm</keyword>
<dbReference type="Pfam" id="PF08559">
    <property type="entry name" value="Cut8"/>
    <property type="match status" value="1"/>
</dbReference>
<keyword evidence="2 3" id="KW-0539">Nucleus</keyword>
<comment type="subunit">
    <text evidence="3">Binds the proteasome.</text>
</comment>
<keyword evidence="3" id="KW-0653">Protein transport</keyword>
<evidence type="ECO:0000256" key="4">
    <source>
        <dbReference type="SAM" id="MobiDB-lite"/>
    </source>
</evidence>
<feature type="compositionally biased region" description="Basic and acidic residues" evidence="4">
    <location>
        <begin position="59"/>
        <end position="71"/>
    </location>
</feature>
<evidence type="ECO:0000256" key="3">
    <source>
        <dbReference type="RuleBase" id="RU368013"/>
    </source>
</evidence>
<dbReference type="STRING" id="98765.A0A2R6NSF7"/>
<name>A0A2R6NSF7_9APHY</name>
<proteinExistence type="inferred from homology"/>
<dbReference type="GO" id="GO:0005737">
    <property type="term" value="C:cytoplasm"/>
    <property type="evidence" value="ECO:0007669"/>
    <property type="project" value="UniProtKB-SubCell"/>
</dbReference>
<accession>A0A2R6NSF7</accession>
<comment type="subcellular location">
    <subcellularLocation>
        <location evidence="3">Cytoplasm</location>
    </subcellularLocation>
    <subcellularLocation>
        <location evidence="3">Nucleus</location>
    </subcellularLocation>
</comment>
<dbReference type="InterPro" id="IPR013868">
    <property type="entry name" value="Cut8/Sts1_fam"/>
</dbReference>
<dbReference type="GO" id="GO:0070628">
    <property type="term" value="F:proteasome binding"/>
    <property type="evidence" value="ECO:0007669"/>
    <property type="project" value="TreeGrafter"/>
</dbReference>
<evidence type="ECO:0000256" key="2">
    <source>
        <dbReference type="ARBA" id="ARBA00023242"/>
    </source>
</evidence>
<dbReference type="GO" id="GO:0031144">
    <property type="term" value="P:proteasome localization"/>
    <property type="evidence" value="ECO:0007669"/>
    <property type="project" value="UniProtKB-UniRule"/>
</dbReference>
<dbReference type="Proteomes" id="UP000186601">
    <property type="component" value="Unassembled WGS sequence"/>
</dbReference>
<dbReference type="PANTHER" id="PTHR28032:SF1">
    <property type="entry name" value="FI02826P"/>
    <property type="match status" value="1"/>
</dbReference>
<comment type="similarity">
    <text evidence="1 3">Belongs to the cut8/STS1 family.</text>
</comment>
<organism evidence="5 6">
    <name type="scientific">Hermanssonia centrifuga</name>
    <dbReference type="NCBI Taxonomy" id="98765"/>
    <lineage>
        <taxon>Eukaryota</taxon>
        <taxon>Fungi</taxon>
        <taxon>Dikarya</taxon>
        <taxon>Basidiomycota</taxon>
        <taxon>Agaricomycotina</taxon>
        <taxon>Agaricomycetes</taxon>
        <taxon>Polyporales</taxon>
        <taxon>Meruliaceae</taxon>
        <taxon>Hermanssonia</taxon>
    </lineage>
</organism>
<evidence type="ECO:0000313" key="5">
    <source>
        <dbReference type="EMBL" id="PSR75861.1"/>
    </source>
</evidence>
<keyword evidence="3" id="KW-0813">Transport</keyword>
<evidence type="ECO:0000313" key="6">
    <source>
        <dbReference type="Proteomes" id="UP000186601"/>
    </source>
</evidence>
<comment type="function">
    <text evidence="3">Involved in ubiquitin-mediated protein degradation. Regulatory factor in the ubiquitin/proteasome pathway that controls the turnover of proteasome substrates. Targets proteasomes to the nucleus and facilitates the degradation of nuclear proteins.</text>
</comment>
<dbReference type="GO" id="GO:0071630">
    <property type="term" value="P:nuclear protein quality control by the ubiquitin-proteasome system"/>
    <property type="evidence" value="ECO:0007669"/>
    <property type="project" value="UniProtKB-UniRule"/>
</dbReference>
<feature type="compositionally biased region" description="Basic and acidic residues" evidence="4">
    <location>
        <begin position="22"/>
        <end position="41"/>
    </location>
</feature>
<dbReference type="InterPro" id="IPR038422">
    <property type="entry name" value="Cut8/Sts1_sf"/>
</dbReference>